<dbReference type="STRING" id="1817821.A2717_01085"/>
<dbReference type="EMBL" id="MFEH01000001">
    <property type="protein sequence ID" value="OGE74129.1"/>
    <property type="molecule type" value="Genomic_DNA"/>
</dbReference>
<gene>
    <name evidence="2" type="ORF">A2717_01085</name>
</gene>
<dbReference type="Gene3D" id="3.30.70.2650">
    <property type="match status" value="1"/>
</dbReference>
<feature type="domain" description="Transcriptional repressor PaaX-like central Cas2-like" evidence="1">
    <location>
        <begin position="96"/>
        <end position="173"/>
    </location>
</feature>
<dbReference type="AlphaFoldDB" id="A0A1F5N924"/>
<dbReference type="PANTHER" id="PTHR30319:SF1">
    <property type="entry name" value="TRANSCRIPTIONAL REPRESSOR PAAX"/>
    <property type="match status" value="1"/>
</dbReference>
<dbReference type="Proteomes" id="UP000177610">
    <property type="component" value="Unassembled WGS sequence"/>
</dbReference>
<dbReference type="InterPro" id="IPR048846">
    <property type="entry name" value="PaaX-like_central"/>
</dbReference>
<dbReference type="Pfam" id="PF20803">
    <property type="entry name" value="PaaX_M"/>
    <property type="match status" value="1"/>
</dbReference>
<evidence type="ECO:0000313" key="2">
    <source>
        <dbReference type="EMBL" id="OGE74129.1"/>
    </source>
</evidence>
<comment type="caution">
    <text evidence="2">The sequence shown here is derived from an EMBL/GenBank/DDBJ whole genome shotgun (WGS) entry which is preliminary data.</text>
</comment>
<evidence type="ECO:0000259" key="1">
    <source>
        <dbReference type="Pfam" id="PF20803"/>
    </source>
</evidence>
<dbReference type="GO" id="GO:0006351">
    <property type="term" value="P:DNA-templated transcription"/>
    <property type="evidence" value="ECO:0007669"/>
    <property type="project" value="TreeGrafter"/>
</dbReference>
<evidence type="ECO:0000313" key="3">
    <source>
        <dbReference type="Proteomes" id="UP000177610"/>
    </source>
</evidence>
<organism evidence="2 3">
    <name type="scientific">Candidatus Doudnabacteria bacterium RIFCSPHIGHO2_01_FULL_41_86</name>
    <dbReference type="NCBI Taxonomy" id="1817821"/>
    <lineage>
        <taxon>Bacteria</taxon>
        <taxon>Candidatus Doudnaibacteriota</taxon>
    </lineage>
</organism>
<sequence length="181" mass="20975">MKRNEIAKIILASIAVTGGVFVFAALPGLAEAFAPYLKKQRYLNSGQLKKSLNKLAIGGFVGITQDGNKTVLKLTKAGMQKVLTFKLDDMQIKRQKRWDRKWRIVMFDIPEKFKQKRDALVQKLGEIGFIRIQKSVWICPFPCEDEIFFIAELYEVREYLRMITAEDIDREENLLKAFNLR</sequence>
<protein>
    <recommendedName>
        <fullName evidence="1">Transcriptional repressor PaaX-like central Cas2-like domain-containing protein</fullName>
    </recommendedName>
</protein>
<name>A0A1F5N924_9BACT</name>
<reference evidence="2 3" key="1">
    <citation type="journal article" date="2016" name="Nat. Commun.">
        <title>Thousands of microbial genomes shed light on interconnected biogeochemical processes in an aquifer system.</title>
        <authorList>
            <person name="Anantharaman K."/>
            <person name="Brown C.T."/>
            <person name="Hug L.A."/>
            <person name="Sharon I."/>
            <person name="Castelle C.J."/>
            <person name="Probst A.J."/>
            <person name="Thomas B.C."/>
            <person name="Singh A."/>
            <person name="Wilkins M.J."/>
            <person name="Karaoz U."/>
            <person name="Brodie E.L."/>
            <person name="Williams K.H."/>
            <person name="Hubbard S.S."/>
            <person name="Banfield J.F."/>
        </authorList>
    </citation>
    <scope>NUCLEOTIDE SEQUENCE [LARGE SCALE GENOMIC DNA]</scope>
</reference>
<proteinExistence type="predicted"/>
<accession>A0A1F5N924</accession>
<dbReference type="PANTHER" id="PTHR30319">
    <property type="entry name" value="PHENYLACETIC ACID REGULATOR-RELATED TRANSCRIPTIONAL REPRESSOR"/>
    <property type="match status" value="1"/>
</dbReference>
<dbReference type="SUPFAM" id="SSF143430">
    <property type="entry name" value="TTP0101/SSO1404-like"/>
    <property type="match status" value="1"/>
</dbReference>